<dbReference type="RefSeq" id="WP_092061870.1">
    <property type="nucleotide sequence ID" value="NZ_FNIN01000001.1"/>
</dbReference>
<dbReference type="Proteomes" id="UP000199602">
    <property type="component" value="Unassembled WGS sequence"/>
</dbReference>
<keyword evidence="1" id="KW-0597">Phosphoprotein</keyword>
<keyword evidence="4" id="KW-1185">Reference proteome</keyword>
<dbReference type="PANTHER" id="PTHR45228">
    <property type="entry name" value="CYCLIC DI-GMP PHOSPHODIESTERASE TM_0186-RELATED"/>
    <property type="match status" value="1"/>
</dbReference>
<dbReference type="Gene3D" id="3.40.50.2300">
    <property type="match status" value="1"/>
</dbReference>
<evidence type="ECO:0000313" key="3">
    <source>
        <dbReference type="EMBL" id="SDN24276.1"/>
    </source>
</evidence>
<dbReference type="SMART" id="SM00448">
    <property type="entry name" value="REC"/>
    <property type="match status" value="1"/>
</dbReference>
<dbReference type="STRING" id="206665.SAMN04488516_101152"/>
<dbReference type="PROSITE" id="PS50110">
    <property type="entry name" value="RESPONSE_REGULATORY"/>
    <property type="match status" value="1"/>
</dbReference>
<dbReference type="InterPro" id="IPR011006">
    <property type="entry name" value="CheY-like_superfamily"/>
</dbReference>
<dbReference type="Pfam" id="PF13487">
    <property type="entry name" value="HD_5"/>
    <property type="match status" value="1"/>
</dbReference>
<dbReference type="CDD" id="cd17569">
    <property type="entry name" value="REC_HupR-like"/>
    <property type="match status" value="1"/>
</dbReference>
<evidence type="ECO:0000256" key="1">
    <source>
        <dbReference type="PROSITE-ProRule" id="PRU00169"/>
    </source>
</evidence>
<evidence type="ECO:0000259" key="2">
    <source>
        <dbReference type="PROSITE" id="PS50110"/>
    </source>
</evidence>
<gene>
    <name evidence="3" type="ORF">SAMN04488516_101152</name>
</gene>
<organism evidence="3 4">
    <name type="scientific">Desulfonauticus submarinus</name>
    <dbReference type="NCBI Taxonomy" id="206665"/>
    <lineage>
        <taxon>Bacteria</taxon>
        <taxon>Pseudomonadati</taxon>
        <taxon>Thermodesulfobacteriota</taxon>
        <taxon>Desulfovibrionia</taxon>
        <taxon>Desulfovibrionales</taxon>
        <taxon>Desulfonauticaceae</taxon>
        <taxon>Desulfonauticus</taxon>
    </lineage>
</organism>
<evidence type="ECO:0000313" key="4">
    <source>
        <dbReference type="Proteomes" id="UP000199602"/>
    </source>
</evidence>
<name>A0A1G9ZUQ6_9BACT</name>
<dbReference type="EMBL" id="FNIN01000001">
    <property type="protein sequence ID" value="SDN24276.1"/>
    <property type="molecule type" value="Genomic_DNA"/>
</dbReference>
<dbReference type="AlphaFoldDB" id="A0A1G9ZUQ6"/>
<sequence>MILEKILFVDDDTKILDGFRRTLRKKFRVETAVNGMQALKILNKDKNPYAVVVADLKMPQMNGLEFLVRVKELFPSIVRMMLTGHGDLDDAIQAINSGEVFRFLVKPVKPKDLEQALLDGVKYYRLQKTEKELLEKTLKGVIDILVDILNMTNDEALGRASRIKRYVRDVAITLGEIDIWKYETAALLSQIGCIILPPEVIKKVRTGERLEGEEYQLYMQHPFIASDLLKKIPRMEEVAEIIAYQQKNYDGTGFPLDPLRGDKIPLGARILRFVLDFDLHILREKSKKKALNKMLEHKSRYDPKVFKAFLEVVNLDDEYKVRVVTVEEVIPYMIFIEDIYSLNGMLLLKKGHEVTPALAEKLRFLDKTYGIKQPLKVLVPPKFLIEKRTGALTKGSSG</sequence>
<feature type="modified residue" description="4-aspartylphosphate" evidence="1">
    <location>
        <position position="55"/>
    </location>
</feature>
<reference evidence="3 4" key="1">
    <citation type="submission" date="2016-10" db="EMBL/GenBank/DDBJ databases">
        <authorList>
            <person name="de Groot N.N."/>
        </authorList>
    </citation>
    <scope>NUCLEOTIDE SEQUENCE [LARGE SCALE GENOMIC DNA]</scope>
    <source>
        <strain evidence="3 4">DSM 15269</strain>
    </source>
</reference>
<proteinExistence type="predicted"/>
<dbReference type="SUPFAM" id="SSF52172">
    <property type="entry name" value="CheY-like"/>
    <property type="match status" value="1"/>
</dbReference>
<dbReference type="PANTHER" id="PTHR45228:SF8">
    <property type="entry name" value="TWO-COMPONENT RESPONSE REGULATOR-RELATED"/>
    <property type="match status" value="1"/>
</dbReference>
<protein>
    <submittedName>
        <fullName evidence="3">Response regulator c-di-GMP phosphodiesterase, RpfG family, contains REC and HD-GYP domains</fullName>
    </submittedName>
</protein>
<dbReference type="Pfam" id="PF00072">
    <property type="entry name" value="Response_reg"/>
    <property type="match status" value="1"/>
</dbReference>
<dbReference type="GO" id="GO:0000160">
    <property type="term" value="P:phosphorelay signal transduction system"/>
    <property type="evidence" value="ECO:0007669"/>
    <property type="project" value="InterPro"/>
</dbReference>
<dbReference type="Gene3D" id="1.10.3210.10">
    <property type="entry name" value="Hypothetical protein af1432"/>
    <property type="match status" value="1"/>
</dbReference>
<feature type="domain" description="Response regulatory" evidence="2">
    <location>
        <begin position="5"/>
        <end position="121"/>
    </location>
</feature>
<dbReference type="OrthoDB" id="9802066at2"/>
<dbReference type="InterPro" id="IPR052020">
    <property type="entry name" value="Cyclic_di-GMP/3'3'-cGAMP_PDE"/>
</dbReference>
<accession>A0A1G9ZUQ6</accession>
<dbReference type="InterPro" id="IPR001789">
    <property type="entry name" value="Sig_transdc_resp-reg_receiver"/>
</dbReference>